<evidence type="ECO:0000256" key="2">
    <source>
        <dbReference type="ARBA" id="ARBA00012438"/>
    </source>
</evidence>
<dbReference type="InterPro" id="IPR011006">
    <property type="entry name" value="CheY-like_superfamily"/>
</dbReference>
<feature type="domain" description="Response regulatory" evidence="13">
    <location>
        <begin position="790"/>
        <end position="905"/>
    </location>
</feature>
<dbReference type="PROSITE" id="PS50109">
    <property type="entry name" value="HIS_KIN"/>
    <property type="match status" value="1"/>
</dbReference>
<dbReference type="SMART" id="SM00091">
    <property type="entry name" value="PAS"/>
    <property type="match status" value="1"/>
</dbReference>
<evidence type="ECO:0000256" key="4">
    <source>
        <dbReference type="ARBA" id="ARBA00022679"/>
    </source>
</evidence>
<evidence type="ECO:0000259" key="14">
    <source>
        <dbReference type="PROSITE" id="PS50112"/>
    </source>
</evidence>
<gene>
    <name evidence="16" type="ORF">H8E23_14095</name>
</gene>
<dbReference type="Pfam" id="PF02518">
    <property type="entry name" value="HATPase_c"/>
    <property type="match status" value="1"/>
</dbReference>
<evidence type="ECO:0000313" key="16">
    <source>
        <dbReference type="EMBL" id="MBC8362518.1"/>
    </source>
</evidence>
<feature type="domain" description="PAS" evidence="14">
    <location>
        <begin position="404"/>
        <end position="458"/>
    </location>
</feature>
<evidence type="ECO:0000256" key="6">
    <source>
        <dbReference type="ARBA" id="ARBA00022777"/>
    </source>
</evidence>
<evidence type="ECO:0000256" key="3">
    <source>
        <dbReference type="ARBA" id="ARBA00022553"/>
    </source>
</evidence>
<dbReference type="SUPFAM" id="SSF55785">
    <property type="entry name" value="PYP-like sensor domain (PAS domain)"/>
    <property type="match status" value="1"/>
</dbReference>
<dbReference type="InterPro" id="IPR000014">
    <property type="entry name" value="PAS"/>
</dbReference>
<evidence type="ECO:0000256" key="9">
    <source>
        <dbReference type="PROSITE-ProRule" id="PRU00169"/>
    </source>
</evidence>
<dbReference type="PANTHER" id="PTHR43065">
    <property type="entry name" value="SENSOR HISTIDINE KINASE"/>
    <property type="match status" value="1"/>
</dbReference>
<evidence type="ECO:0000256" key="8">
    <source>
        <dbReference type="ARBA" id="ARBA00023012"/>
    </source>
</evidence>
<dbReference type="InterPro" id="IPR004358">
    <property type="entry name" value="Sig_transdc_His_kin-like_C"/>
</dbReference>
<dbReference type="PRINTS" id="PR00344">
    <property type="entry name" value="BCTRLSENSOR"/>
</dbReference>
<keyword evidence="11" id="KW-0472">Membrane</keyword>
<evidence type="ECO:0000256" key="1">
    <source>
        <dbReference type="ARBA" id="ARBA00000085"/>
    </source>
</evidence>
<accession>A0A8J6NXE1</accession>
<sequence length="906" mass="101948">MKFHPFRVLAEKRNLAVPAIGLVLLLYISFLIISNYLSQIDLQKNALENLRQDTEKLAMSVSYFCAERKSDLENLSENRAVSVYFENKALGMSMEYGLKASLNAILNQFDRLMEEKKFGDKRIYPRVTFIRPDGELLVDTGPINHEQDQGRNWNEVLTPDSREMTFIDVHNPQIPIMTVSTPYFFKGVFSGQIVAWINLVEVYEHFVKKGGPENKDISFVCIKDHPHSAEFMRAKFSAPSLPKLMNVKMGNIRRFEMTDQAGIKRDMLILRVSIKGTPLVLTRIIPAAEILGRRSPFHLLVAMAVLSIAVLIGIMLFGRVSLNNLVLETRFEEASKQRQEIEEKNRQLEKEISDRKKAEEALQKAHDELERRVEERTAKLAKANEQLLREIDERKQMEGALRESEEKHRTFMEANPDPVVVYDMEGNVTYFNPAFTLVFGWTLAECLGKKMDIFVPEDTWPETNRMINKMLSGVNISGFETSRYTKEGNIIPVNISGAVYKDKNDNPVGSIINLRDIRNQKNLEAQLQRSQKMEALGILAGGVAHDLNNVLSGIVSYPDLLLMQIPQDSPLIKPILTMQSSGEKAAEIVQDLLTLARRGVVTEEVVNLNDIIFDYLKNPEYEKLKSYHPGIEVETRLVSDLLNISGSPVHLSKALMNLVSNAAEAMPDGGKIFISTENRYIDSPINGYDKIEEGDFVTLTVSDTGIGISSEDLKRIFEPFYTKKIMGRSGTGLGMAVVWGTVKDNNGYIDVQSAQGKGTTFSLYFPATRRKISKEKAMLPIESYMGKGESILVVDDVKEQREIVFSLLTTLGYGVDIVSSGEEAVEYLKKHSADLIVLDMIMDPGLDGFDTYKQILELHPGQKAIIASGFSETDRVKEAQRLGAGAYVKKPYTLEKIGMAVKAELK</sequence>
<organism evidence="16 17">
    <name type="scientific">Candidatus Desulfatibia profunda</name>
    <dbReference type="NCBI Taxonomy" id="2841695"/>
    <lineage>
        <taxon>Bacteria</taxon>
        <taxon>Pseudomonadati</taxon>
        <taxon>Thermodesulfobacteriota</taxon>
        <taxon>Desulfobacteria</taxon>
        <taxon>Desulfobacterales</taxon>
        <taxon>Desulfobacterales incertae sedis</taxon>
        <taxon>Candidatus Desulfatibia</taxon>
    </lineage>
</organism>
<dbReference type="EC" id="2.7.13.3" evidence="2"/>
<dbReference type="SMART" id="SM00387">
    <property type="entry name" value="HATPase_c"/>
    <property type="match status" value="1"/>
</dbReference>
<evidence type="ECO:0000256" key="10">
    <source>
        <dbReference type="SAM" id="Coils"/>
    </source>
</evidence>
<evidence type="ECO:0000259" key="15">
    <source>
        <dbReference type="PROSITE" id="PS50113"/>
    </source>
</evidence>
<dbReference type="SUPFAM" id="SSF47384">
    <property type="entry name" value="Homodimeric domain of signal transducing histidine kinase"/>
    <property type="match status" value="1"/>
</dbReference>
<evidence type="ECO:0000256" key="11">
    <source>
        <dbReference type="SAM" id="Phobius"/>
    </source>
</evidence>
<dbReference type="SUPFAM" id="SSF55874">
    <property type="entry name" value="ATPase domain of HSP90 chaperone/DNA topoisomerase II/histidine kinase"/>
    <property type="match status" value="1"/>
</dbReference>
<dbReference type="InterPro" id="IPR003661">
    <property type="entry name" value="HisK_dim/P_dom"/>
</dbReference>
<evidence type="ECO:0000313" key="17">
    <source>
        <dbReference type="Proteomes" id="UP000603434"/>
    </source>
</evidence>
<dbReference type="InterPro" id="IPR005467">
    <property type="entry name" value="His_kinase_dom"/>
</dbReference>
<dbReference type="InterPro" id="IPR003594">
    <property type="entry name" value="HATPase_dom"/>
</dbReference>
<protein>
    <recommendedName>
        <fullName evidence="2">histidine kinase</fullName>
        <ecNumber evidence="2">2.7.13.3</ecNumber>
    </recommendedName>
</protein>
<comment type="catalytic activity">
    <reaction evidence="1">
        <text>ATP + protein L-histidine = ADP + protein N-phospho-L-histidine.</text>
        <dbReference type="EC" id="2.7.13.3"/>
    </reaction>
</comment>
<keyword evidence="10" id="KW-0175">Coiled coil</keyword>
<feature type="domain" description="PAC" evidence="15">
    <location>
        <begin position="477"/>
        <end position="529"/>
    </location>
</feature>
<keyword evidence="5" id="KW-0547">Nucleotide-binding</keyword>
<dbReference type="Pfam" id="PF00989">
    <property type="entry name" value="PAS"/>
    <property type="match status" value="1"/>
</dbReference>
<dbReference type="CDD" id="cd00130">
    <property type="entry name" value="PAS"/>
    <property type="match status" value="1"/>
</dbReference>
<dbReference type="Pfam" id="PF00072">
    <property type="entry name" value="Response_reg"/>
    <property type="match status" value="1"/>
</dbReference>
<keyword evidence="7" id="KW-0067">ATP-binding</keyword>
<dbReference type="Proteomes" id="UP000603434">
    <property type="component" value="Unassembled WGS sequence"/>
</dbReference>
<dbReference type="InterPro" id="IPR036097">
    <property type="entry name" value="HisK_dim/P_sf"/>
</dbReference>
<reference evidence="16 17" key="1">
    <citation type="submission" date="2020-08" db="EMBL/GenBank/DDBJ databases">
        <title>Bridging the membrane lipid divide: bacteria of the FCB group superphylum have the potential to synthesize archaeal ether lipids.</title>
        <authorList>
            <person name="Villanueva L."/>
            <person name="Von Meijenfeldt F.A.B."/>
            <person name="Westbye A.B."/>
            <person name="Yadav S."/>
            <person name="Hopmans E.C."/>
            <person name="Dutilh B.E."/>
            <person name="Sinninghe Damste J.S."/>
        </authorList>
    </citation>
    <scope>NUCLEOTIDE SEQUENCE [LARGE SCALE GENOMIC DNA]</scope>
    <source>
        <strain evidence="16">NIOZ-UU30</strain>
    </source>
</reference>
<evidence type="ECO:0000259" key="13">
    <source>
        <dbReference type="PROSITE" id="PS50110"/>
    </source>
</evidence>
<dbReference type="Gene3D" id="3.40.50.2300">
    <property type="match status" value="1"/>
</dbReference>
<dbReference type="AlphaFoldDB" id="A0A8J6NXE1"/>
<dbReference type="PROSITE" id="PS50110">
    <property type="entry name" value="RESPONSE_REGULATORY"/>
    <property type="match status" value="1"/>
</dbReference>
<feature type="modified residue" description="4-aspartylphosphate" evidence="9">
    <location>
        <position position="839"/>
    </location>
</feature>
<name>A0A8J6NXE1_9BACT</name>
<feature type="transmembrane region" description="Helical" evidence="11">
    <location>
        <begin position="15"/>
        <end position="37"/>
    </location>
</feature>
<dbReference type="GO" id="GO:0000155">
    <property type="term" value="F:phosphorelay sensor kinase activity"/>
    <property type="evidence" value="ECO:0007669"/>
    <property type="project" value="InterPro"/>
</dbReference>
<keyword evidence="4" id="KW-0808">Transferase</keyword>
<keyword evidence="11" id="KW-0812">Transmembrane</keyword>
<evidence type="ECO:0000256" key="5">
    <source>
        <dbReference type="ARBA" id="ARBA00022741"/>
    </source>
</evidence>
<dbReference type="InterPro" id="IPR036890">
    <property type="entry name" value="HATPase_C_sf"/>
</dbReference>
<dbReference type="CDD" id="cd00082">
    <property type="entry name" value="HisKA"/>
    <property type="match status" value="1"/>
</dbReference>
<dbReference type="CDD" id="cd00156">
    <property type="entry name" value="REC"/>
    <property type="match status" value="1"/>
</dbReference>
<dbReference type="Gene3D" id="3.30.565.10">
    <property type="entry name" value="Histidine kinase-like ATPase, C-terminal domain"/>
    <property type="match status" value="1"/>
</dbReference>
<dbReference type="EMBL" id="JACNJH010000199">
    <property type="protein sequence ID" value="MBC8362518.1"/>
    <property type="molecule type" value="Genomic_DNA"/>
</dbReference>
<feature type="coiled-coil region" evidence="10">
    <location>
        <begin position="324"/>
        <end position="407"/>
    </location>
</feature>
<feature type="transmembrane region" description="Helical" evidence="11">
    <location>
        <begin position="297"/>
        <end position="318"/>
    </location>
</feature>
<feature type="domain" description="Histidine kinase" evidence="12">
    <location>
        <begin position="542"/>
        <end position="769"/>
    </location>
</feature>
<dbReference type="SUPFAM" id="SSF52172">
    <property type="entry name" value="CheY-like"/>
    <property type="match status" value="1"/>
</dbReference>
<evidence type="ECO:0000256" key="7">
    <source>
        <dbReference type="ARBA" id="ARBA00022840"/>
    </source>
</evidence>
<dbReference type="NCBIfam" id="TIGR00229">
    <property type="entry name" value="sensory_box"/>
    <property type="match status" value="1"/>
</dbReference>
<dbReference type="SMART" id="SM00448">
    <property type="entry name" value="REC"/>
    <property type="match status" value="1"/>
</dbReference>
<dbReference type="InterPro" id="IPR013767">
    <property type="entry name" value="PAS_fold"/>
</dbReference>
<keyword evidence="8" id="KW-0902">Two-component regulatory system</keyword>
<dbReference type="InterPro" id="IPR035965">
    <property type="entry name" value="PAS-like_dom_sf"/>
</dbReference>
<dbReference type="GO" id="GO:0005524">
    <property type="term" value="F:ATP binding"/>
    <property type="evidence" value="ECO:0007669"/>
    <property type="project" value="UniProtKB-KW"/>
</dbReference>
<dbReference type="InterPro" id="IPR001789">
    <property type="entry name" value="Sig_transdc_resp-reg_receiver"/>
</dbReference>
<dbReference type="PROSITE" id="PS50113">
    <property type="entry name" value="PAC"/>
    <property type="match status" value="1"/>
</dbReference>
<evidence type="ECO:0000259" key="12">
    <source>
        <dbReference type="PROSITE" id="PS50109"/>
    </source>
</evidence>
<dbReference type="PANTHER" id="PTHR43065:SF46">
    <property type="entry name" value="C4-DICARBOXYLATE TRANSPORT SENSOR PROTEIN DCTB"/>
    <property type="match status" value="1"/>
</dbReference>
<keyword evidence="11" id="KW-1133">Transmembrane helix</keyword>
<keyword evidence="3 9" id="KW-0597">Phosphoprotein</keyword>
<proteinExistence type="predicted"/>
<keyword evidence="6" id="KW-0418">Kinase</keyword>
<dbReference type="Gene3D" id="1.10.287.130">
    <property type="match status" value="1"/>
</dbReference>
<dbReference type="PROSITE" id="PS50112">
    <property type="entry name" value="PAS"/>
    <property type="match status" value="1"/>
</dbReference>
<dbReference type="Gene3D" id="3.30.450.20">
    <property type="entry name" value="PAS domain"/>
    <property type="match status" value="1"/>
</dbReference>
<dbReference type="InterPro" id="IPR000700">
    <property type="entry name" value="PAS-assoc_C"/>
</dbReference>
<comment type="caution">
    <text evidence="16">The sequence shown here is derived from an EMBL/GenBank/DDBJ whole genome shotgun (WGS) entry which is preliminary data.</text>
</comment>